<evidence type="ECO:0000313" key="2">
    <source>
        <dbReference type="EMBL" id="KZM28344.1"/>
    </source>
</evidence>
<dbReference type="Proteomes" id="UP000076837">
    <property type="component" value="Unassembled WGS sequence"/>
</dbReference>
<proteinExistence type="predicted"/>
<dbReference type="InterPro" id="IPR046536">
    <property type="entry name" value="DUF6601"/>
</dbReference>
<evidence type="ECO:0000313" key="3">
    <source>
        <dbReference type="Proteomes" id="UP000076837"/>
    </source>
</evidence>
<organism evidence="2 3">
    <name type="scientific">Didymella rabiei</name>
    <name type="common">Chickpea ascochyta blight fungus</name>
    <name type="synonym">Mycosphaerella rabiei</name>
    <dbReference type="NCBI Taxonomy" id="5454"/>
    <lineage>
        <taxon>Eukaryota</taxon>
        <taxon>Fungi</taxon>
        <taxon>Dikarya</taxon>
        <taxon>Ascomycota</taxon>
        <taxon>Pezizomycotina</taxon>
        <taxon>Dothideomycetes</taxon>
        <taxon>Pleosporomycetidae</taxon>
        <taxon>Pleosporales</taxon>
        <taxon>Pleosporineae</taxon>
        <taxon>Didymellaceae</taxon>
        <taxon>Ascochyta</taxon>
    </lineage>
</organism>
<comment type="caution">
    <text evidence="2">The sequence shown here is derived from an EMBL/GenBank/DDBJ whole genome shotgun (WGS) entry which is preliminary data.</text>
</comment>
<name>A0A163M2K5_DIDRA</name>
<feature type="transmembrane region" description="Helical" evidence="1">
    <location>
        <begin position="231"/>
        <end position="254"/>
    </location>
</feature>
<keyword evidence="1" id="KW-0472">Membrane</keyword>
<dbReference type="STRING" id="5454.A0A163M2K5"/>
<dbReference type="PANTHER" id="PTHR34414:SF1">
    <property type="entry name" value="SUBTILISIN-LIKE SERINE PROTEASE"/>
    <property type="match status" value="1"/>
</dbReference>
<feature type="transmembrane region" description="Helical" evidence="1">
    <location>
        <begin position="274"/>
        <end position="299"/>
    </location>
</feature>
<keyword evidence="3" id="KW-1185">Reference proteome</keyword>
<dbReference type="Pfam" id="PF20246">
    <property type="entry name" value="DUF6601"/>
    <property type="match status" value="1"/>
</dbReference>
<dbReference type="EMBL" id="JYNV01000021">
    <property type="protein sequence ID" value="KZM28344.1"/>
    <property type="molecule type" value="Genomic_DNA"/>
</dbReference>
<gene>
    <name evidence="2" type="ORF">ST47_g523</name>
</gene>
<protein>
    <recommendedName>
        <fullName evidence="4">Subtilisin-like serine protease</fullName>
    </recommendedName>
</protein>
<evidence type="ECO:0008006" key="4">
    <source>
        <dbReference type="Google" id="ProtNLM"/>
    </source>
</evidence>
<dbReference type="PANTHER" id="PTHR34414">
    <property type="entry name" value="HET DOMAIN-CONTAINING PROTEIN-RELATED"/>
    <property type="match status" value="1"/>
</dbReference>
<reference evidence="2 3" key="1">
    <citation type="journal article" date="2016" name="Sci. Rep.">
        <title>Draft genome sequencing and secretome analysis of fungal phytopathogen Ascochyta rabiei provides insight into the necrotrophic effector repertoire.</title>
        <authorList>
            <person name="Verma S."/>
            <person name="Gazara R.K."/>
            <person name="Nizam S."/>
            <person name="Parween S."/>
            <person name="Chattopadhyay D."/>
            <person name="Verma P.K."/>
        </authorList>
    </citation>
    <scope>NUCLEOTIDE SEQUENCE [LARGE SCALE GENOMIC DNA]</scope>
    <source>
        <strain evidence="2 3">ArDII</strain>
    </source>
</reference>
<sequence>MPLFVEADELAEDRKTNDRSSDVPPTYLPGYPAKTLQNPGEIQGFLKTEFYCDDLEKMAPYLWIMTTSCSSNINCLHRQQVKDRDIVITEDPRLHLVWIHNRIFIKPLPRYLCWHFIWSNFLDAPQDQTKDPMINTRKAALGFVRSYYHLIRYESDFRIAQEKGLVPSDATWGQFCRFTSALHGIEDDMVSPRYRYGELRLTRLNFYAPLLLRKFNYEQLHGQCGDFFGRLFGPVLFIFALVSTILNSMQVGLAVEQLIGVGAQWTKFWHLCRWFSIVSLAGTSLATTCFAALWLWMFVDEWIYTLRRRFKERRATRVMPSC</sequence>
<dbReference type="AlphaFoldDB" id="A0A163M2K5"/>
<keyword evidence="1" id="KW-1133">Transmembrane helix</keyword>
<accession>A0A163M2K5</accession>
<evidence type="ECO:0000256" key="1">
    <source>
        <dbReference type="SAM" id="Phobius"/>
    </source>
</evidence>
<keyword evidence="1" id="KW-0812">Transmembrane</keyword>